<dbReference type="AlphaFoldDB" id="A0A8X7VK03"/>
<protein>
    <submittedName>
        <fullName evidence="1">Uncharacterized protein</fullName>
    </submittedName>
</protein>
<accession>A0A8X7VK03</accession>
<organism evidence="1 2">
    <name type="scientific">Brassica carinata</name>
    <name type="common">Ethiopian mustard</name>
    <name type="synonym">Abyssinian cabbage</name>
    <dbReference type="NCBI Taxonomy" id="52824"/>
    <lineage>
        <taxon>Eukaryota</taxon>
        <taxon>Viridiplantae</taxon>
        <taxon>Streptophyta</taxon>
        <taxon>Embryophyta</taxon>
        <taxon>Tracheophyta</taxon>
        <taxon>Spermatophyta</taxon>
        <taxon>Magnoliopsida</taxon>
        <taxon>eudicotyledons</taxon>
        <taxon>Gunneridae</taxon>
        <taxon>Pentapetalae</taxon>
        <taxon>rosids</taxon>
        <taxon>malvids</taxon>
        <taxon>Brassicales</taxon>
        <taxon>Brassicaceae</taxon>
        <taxon>Brassiceae</taxon>
        <taxon>Brassica</taxon>
    </lineage>
</organism>
<evidence type="ECO:0000313" key="2">
    <source>
        <dbReference type="Proteomes" id="UP000886595"/>
    </source>
</evidence>
<proteinExistence type="predicted"/>
<keyword evidence="2" id="KW-1185">Reference proteome</keyword>
<comment type="caution">
    <text evidence="1">The sequence shown here is derived from an EMBL/GenBank/DDBJ whole genome shotgun (WGS) entry which is preliminary data.</text>
</comment>
<gene>
    <name evidence="1" type="ORF">Bca52824_024366</name>
</gene>
<evidence type="ECO:0000313" key="1">
    <source>
        <dbReference type="EMBL" id="KAG2312809.1"/>
    </source>
</evidence>
<sequence>MTVDGNADWPWCDDPYESFAALVTRCYYGAYTLLDDDKEAAGNRLVGYRGSSLSPIDEKVFGVSRFYTRNGGSLVLHLSPHMAAEGFGVGFQAYALLPVGPSVGDFYDGSRERFALALDTPSPRSSGHLI</sequence>
<dbReference type="Proteomes" id="UP000886595">
    <property type="component" value="Unassembled WGS sequence"/>
</dbReference>
<reference evidence="1 2" key="1">
    <citation type="submission" date="2020-02" db="EMBL/GenBank/DDBJ databases">
        <authorList>
            <person name="Ma Q."/>
            <person name="Huang Y."/>
            <person name="Song X."/>
            <person name="Pei D."/>
        </authorList>
    </citation>
    <scope>NUCLEOTIDE SEQUENCE [LARGE SCALE GENOMIC DNA]</scope>
    <source>
        <strain evidence="1">Sxm20200214</strain>
        <tissue evidence="1">Leaf</tissue>
    </source>
</reference>
<name>A0A8X7VK03_BRACI</name>
<dbReference type="EMBL" id="JAAMPC010000005">
    <property type="protein sequence ID" value="KAG2312809.1"/>
    <property type="molecule type" value="Genomic_DNA"/>
</dbReference>